<evidence type="ECO:0000256" key="2">
    <source>
        <dbReference type="ARBA" id="ARBA00004496"/>
    </source>
</evidence>
<evidence type="ECO:0000256" key="5">
    <source>
        <dbReference type="ARBA" id="ARBA00022946"/>
    </source>
</evidence>
<feature type="repeat" description="PPR" evidence="7">
    <location>
        <begin position="347"/>
        <end position="381"/>
    </location>
</feature>
<evidence type="ECO:0000259" key="8">
    <source>
        <dbReference type="Pfam" id="PF13943"/>
    </source>
</evidence>
<dbReference type="GO" id="GO:0005737">
    <property type="term" value="C:cytoplasm"/>
    <property type="evidence" value="ECO:0007669"/>
    <property type="project" value="UniProtKB-SubCell"/>
</dbReference>
<evidence type="ECO:0000256" key="6">
    <source>
        <dbReference type="ARBA" id="ARBA00023242"/>
    </source>
</evidence>
<protein>
    <recommendedName>
        <fullName evidence="8">WPP domain-containing protein</fullName>
    </recommendedName>
</protein>
<sequence>MANDDGGAHDHWVRTVVDELRRFQSLRPRRGRVPRFTPMPPEVRARVNKKLGALWPLAQSTRDEIVSVIVQNISGVRGLPQRRHGFIPEPEASRIAVAAEAEGFAAASGYAAGKSMLVFLQLYGFCGSCGAVYKAILLIRGHPIPLPLATHPHQDPDRAYLATIRARCLRLPPPRRPAPSASGAAPLRCSLQGCWRVRRVRARAGCQGWVTSLEDGFVGTALVGAYAACGCVGDARIVFDRMAVRDVVSWGVMLDSYCQTWNYKEALLLFAKMKDSGLLPDQLILATVPSACGHIRHLRTGRAIHSFMLNNGLNKILHIGNALIDMFAKCGGINLALNIFNEMPQKNVITWTSMITASAMHGDGKSALCLFEQMRNEGVQPNEVTFLNLLYACCHAGLVHEGRSLFSSMVQQYRIEPKHEHYGCMVDLLGRAKLMQEAVNLIESMHLGPNLGAFAAKKILQLDPNHDGASVLLLKIYMKSDNLSDAQEVRETPGGLKRNRLELDGAE</sequence>
<dbReference type="InterPro" id="IPR046960">
    <property type="entry name" value="PPR_At4g14850-like_plant"/>
</dbReference>
<dbReference type="FunFam" id="1.25.40.10:FF:000242">
    <property type="entry name" value="Pentatricopeptide repeat-containing protein"/>
    <property type="match status" value="1"/>
</dbReference>
<reference evidence="9" key="2">
    <citation type="submission" date="2018-05" db="EMBL/GenBank/DDBJ databases">
        <title>OpunRS2 (Oryza punctata Reference Sequence Version 2).</title>
        <authorList>
            <person name="Zhang J."/>
            <person name="Kudrna D."/>
            <person name="Lee S."/>
            <person name="Talag J."/>
            <person name="Welchert J."/>
            <person name="Wing R.A."/>
        </authorList>
    </citation>
    <scope>NUCLEOTIDE SEQUENCE [LARGE SCALE GENOMIC DNA]</scope>
</reference>
<dbReference type="HOGENOM" id="CLU_537918_0_0_1"/>
<dbReference type="Pfam" id="PF13943">
    <property type="entry name" value="WPP"/>
    <property type="match status" value="1"/>
</dbReference>
<organism evidence="9">
    <name type="scientific">Oryza punctata</name>
    <name type="common">Red rice</name>
    <dbReference type="NCBI Taxonomy" id="4537"/>
    <lineage>
        <taxon>Eukaryota</taxon>
        <taxon>Viridiplantae</taxon>
        <taxon>Streptophyta</taxon>
        <taxon>Embryophyta</taxon>
        <taxon>Tracheophyta</taxon>
        <taxon>Spermatophyta</taxon>
        <taxon>Magnoliopsida</taxon>
        <taxon>Liliopsida</taxon>
        <taxon>Poales</taxon>
        <taxon>Poaceae</taxon>
        <taxon>BOP clade</taxon>
        <taxon>Oryzoideae</taxon>
        <taxon>Oryzeae</taxon>
        <taxon>Oryzinae</taxon>
        <taxon>Oryza</taxon>
    </lineage>
</organism>
<dbReference type="eggNOG" id="KOG4197">
    <property type="taxonomic scope" value="Eukaryota"/>
</dbReference>
<dbReference type="InterPro" id="IPR011990">
    <property type="entry name" value="TPR-like_helical_dom_sf"/>
</dbReference>
<dbReference type="NCBIfam" id="TIGR00756">
    <property type="entry name" value="PPR"/>
    <property type="match status" value="3"/>
</dbReference>
<dbReference type="Pfam" id="PF01535">
    <property type="entry name" value="PPR"/>
    <property type="match status" value="1"/>
</dbReference>
<dbReference type="GO" id="GO:0009451">
    <property type="term" value="P:RNA modification"/>
    <property type="evidence" value="ECO:0007669"/>
    <property type="project" value="InterPro"/>
</dbReference>
<comment type="subcellular location">
    <subcellularLocation>
        <location evidence="2">Cytoplasm</location>
    </subcellularLocation>
    <subcellularLocation>
        <location evidence="1">Nucleus</location>
    </subcellularLocation>
</comment>
<dbReference type="PANTHER" id="PTHR47926:SF347">
    <property type="entry name" value="PENTATRICOPEPTIDE REPEAT-CONTAINING PROTEIN"/>
    <property type="match status" value="1"/>
</dbReference>
<dbReference type="InterPro" id="IPR025265">
    <property type="entry name" value="WPP_dom"/>
</dbReference>
<feature type="repeat" description="PPR" evidence="7">
    <location>
        <begin position="246"/>
        <end position="280"/>
    </location>
</feature>
<feature type="repeat" description="PPR" evidence="7">
    <location>
        <begin position="382"/>
        <end position="417"/>
    </location>
</feature>
<evidence type="ECO:0000256" key="3">
    <source>
        <dbReference type="ARBA" id="ARBA00022490"/>
    </source>
</evidence>
<evidence type="ECO:0000313" key="10">
    <source>
        <dbReference type="Proteomes" id="UP000026962"/>
    </source>
</evidence>
<keyword evidence="6" id="KW-0539">Nucleus</keyword>
<evidence type="ECO:0000313" key="9">
    <source>
        <dbReference type="EnsemblPlants" id="OPUNC04G00020.1"/>
    </source>
</evidence>
<dbReference type="EnsemblPlants" id="OPUNC04G00020.1">
    <property type="protein sequence ID" value="OPUNC04G00020.1"/>
    <property type="gene ID" value="OPUNC04G00020"/>
</dbReference>
<reference evidence="9" key="1">
    <citation type="submission" date="2015-04" db="UniProtKB">
        <authorList>
            <consortium name="EnsemblPlants"/>
        </authorList>
    </citation>
    <scope>IDENTIFICATION</scope>
</reference>
<dbReference type="Pfam" id="PF13041">
    <property type="entry name" value="PPR_2"/>
    <property type="match status" value="2"/>
</dbReference>
<dbReference type="InterPro" id="IPR038214">
    <property type="entry name" value="WPP_sf"/>
</dbReference>
<evidence type="ECO:0000256" key="1">
    <source>
        <dbReference type="ARBA" id="ARBA00004123"/>
    </source>
</evidence>
<dbReference type="AlphaFoldDB" id="A0A0E0KLY8"/>
<dbReference type="STRING" id="4537.A0A0E0KLY8"/>
<dbReference type="InterPro" id="IPR002885">
    <property type="entry name" value="PPR_rpt"/>
</dbReference>
<keyword evidence="10" id="KW-1185">Reference proteome</keyword>
<feature type="domain" description="WPP" evidence="8">
    <location>
        <begin position="54"/>
        <end position="109"/>
    </location>
</feature>
<keyword evidence="4" id="KW-0677">Repeat</keyword>
<dbReference type="Gramene" id="OPUNC04G00020.1">
    <property type="protein sequence ID" value="OPUNC04G00020.1"/>
    <property type="gene ID" value="OPUNC04G00020"/>
</dbReference>
<dbReference type="GO" id="GO:0003723">
    <property type="term" value="F:RNA binding"/>
    <property type="evidence" value="ECO:0007669"/>
    <property type="project" value="InterPro"/>
</dbReference>
<dbReference type="PROSITE" id="PS51375">
    <property type="entry name" value="PPR"/>
    <property type="match status" value="3"/>
</dbReference>
<proteinExistence type="predicted"/>
<dbReference type="Proteomes" id="UP000026962">
    <property type="component" value="Chromosome 4"/>
</dbReference>
<dbReference type="Gene3D" id="1.25.40.10">
    <property type="entry name" value="Tetratricopeptide repeat domain"/>
    <property type="match status" value="2"/>
</dbReference>
<keyword evidence="5" id="KW-0809">Transit peptide</keyword>
<evidence type="ECO:0000256" key="7">
    <source>
        <dbReference type="PROSITE-ProRule" id="PRU00708"/>
    </source>
</evidence>
<accession>A0A0E0KLY8</accession>
<name>A0A0E0KLY8_ORYPU</name>
<evidence type="ECO:0000256" key="4">
    <source>
        <dbReference type="ARBA" id="ARBA00022737"/>
    </source>
</evidence>
<dbReference type="Gene3D" id="1.10.246.200">
    <property type="entry name" value="WPP domain"/>
    <property type="match status" value="1"/>
</dbReference>
<dbReference type="PANTHER" id="PTHR47926">
    <property type="entry name" value="PENTATRICOPEPTIDE REPEAT-CONTAINING PROTEIN"/>
    <property type="match status" value="1"/>
</dbReference>
<keyword evidence="3" id="KW-0963">Cytoplasm</keyword>
<dbReference type="GO" id="GO:0005634">
    <property type="term" value="C:nucleus"/>
    <property type="evidence" value="ECO:0007669"/>
    <property type="project" value="UniProtKB-SubCell"/>
</dbReference>